<reference evidence="1 2" key="1">
    <citation type="submission" date="2024-04" db="EMBL/GenBank/DDBJ databases">
        <authorList>
            <person name="Fracassetti M."/>
        </authorList>
    </citation>
    <scope>NUCLEOTIDE SEQUENCE [LARGE SCALE GENOMIC DNA]</scope>
</reference>
<dbReference type="AlphaFoldDB" id="A0AAV2DCY6"/>
<evidence type="ECO:0000313" key="2">
    <source>
        <dbReference type="Proteomes" id="UP001497516"/>
    </source>
</evidence>
<gene>
    <name evidence="1" type="ORF">LTRI10_LOCUS13769</name>
</gene>
<accession>A0AAV2DCY6</accession>
<proteinExistence type="predicted"/>
<evidence type="ECO:0000313" key="1">
    <source>
        <dbReference type="EMBL" id="CAL1371720.1"/>
    </source>
</evidence>
<sequence>MFERGCLMILMAEKTKLLYSYSYGGSMKTPETKGCDYGYIAEKKIEFDMCVATAPLNRGTRRVLLGVTIDRALGWVEHPFPVLLLRLKPEIWSGLDLGVETGIWSANFREYGFGSTVTCGEVYSHPTTPKIGTT</sequence>
<keyword evidence="2" id="KW-1185">Reference proteome</keyword>
<dbReference type="EMBL" id="OZ034815">
    <property type="protein sequence ID" value="CAL1371720.1"/>
    <property type="molecule type" value="Genomic_DNA"/>
</dbReference>
<dbReference type="Proteomes" id="UP001497516">
    <property type="component" value="Chromosome 2"/>
</dbReference>
<protein>
    <submittedName>
        <fullName evidence="1">Uncharacterized protein</fullName>
    </submittedName>
</protein>
<organism evidence="1 2">
    <name type="scientific">Linum trigynum</name>
    <dbReference type="NCBI Taxonomy" id="586398"/>
    <lineage>
        <taxon>Eukaryota</taxon>
        <taxon>Viridiplantae</taxon>
        <taxon>Streptophyta</taxon>
        <taxon>Embryophyta</taxon>
        <taxon>Tracheophyta</taxon>
        <taxon>Spermatophyta</taxon>
        <taxon>Magnoliopsida</taxon>
        <taxon>eudicotyledons</taxon>
        <taxon>Gunneridae</taxon>
        <taxon>Pentapetalae</taxon>
        <taxon>rosids</taxon>
        <taxon>fabids</taxon>
        <taxon>Malpighiales</taxon>
        <taxon>Linaceae</taxon>
        <taxon>Linum</taxon>
    </lineage>
</organism>
<name>A0AAV2DCY6_9ROSI</name>